<reference evidence="1 2" key="1">
    <citation type="journal article" date="2013" name="Genome Biol. Evol.">
        <title>Genomes of Stigonematalean cyanobacteria (subsection V) and the evolution of oxygenic photosynthesis from prokaryotes to plastids.</title>
        <authorList>
            <person name="Dagan T."/>
            <person name="Roettger M."/>
            <person name="Stucken K."/>
            <person name="Landan G."/>
            <person name="Koch R."/>
            <person name="Major P."/>
            <person name="Gould S.B."/>
            <person name="Goremykin V.V."/>
            <person name="Rippka R."/>
            <person name="Tandeau de Marsac N."/>
            <person name="Gugger M."/>
            <person name="Lockhart P.J."/>
            <person name="Allen J.F."/>
            <person name="Brune I."/>
            <person name="Maus I."/>
            <person name="Puhler A."/>
            <person name="Martin W.F."/>
        </authorList>
    </citation>
    <scope>NUCLEOTIDE SEQUENCE [LARGE SCALE GENOMIC DNA]</scope>
    <source>
        <strain evidence="1 2">PCC 7110</strain>
    </source>
</reference>
<dbReference type="RefSeq" id="WP_017746777.1">
    <property type="nucleotide sequence ID" value="NZ_KQ976354.1"/>
</dbReference>
<dbReference type="EMBL" id="ANNX02000041">
    <property type="protein sequence ID" value="KYC38388.1"/>
    <property type="molecule type" value="Genomic_DNA"/>
</dbReference>
<protein>
    <submittedName>
        <fullName evidence="1">Uncharacterized protein</fullName>
    </submittedName>
</protein>
<name>A0A139X118_9CYAN</name>
<gene>
    <name evidence="1" type="ORF">WA1_37020</name>
</gene>
<evidence type="ECO:0000313" key="1">
    <source>
        <dbReference type="EMBL" id="KYC38388.1"/>
    </source>
</evidence>
<accession>A0A139X118</accession>
<keyword evidence="2" id="KW-1185">Reference proteome</keyword>
<sequence length="93" mass="10211">MSFTQKLARFCSRSSSLSRSLFLRSDSASSGEDKFREPVATNFSVADDRLREPPVISSSGSLGAAPRAAHHPLRMKETSFPYFLLPIPHSPVS</sequence>
<dbReference type="AlphaFoldDB" id="A0A139X118"/>
<proteinExistence type="predicted"/>
<comment type="caution">
    <text evidence="1">The sequence shown here is derived from an EMBL/GenBank/DDBJ whole genome shotgun (WGS) entry which is preliminary data.</text>
</comment>
<evidence type="ECO:0000313" key="2">
    <source>
        <dbReference type="Proteomes" id="UP000076925"/>
    </source>
</evidence>
<dbReference type="Proteomes" id="UP000076925">
    <property type="component" value="Unassembled WGS sequence"/>
</dbReference>
<organism evidence="1 2">
    <name type="scientific">Scytonema hofmannii PCC 7110</name>
    <dbReference type="NCBI Taxonomy" id="128403"/>
    <lineage>
        <taxon>Bacteria</taxon>
        <taxon>Bacillati</taxon>
        <taxon>Cyanobacteriota</taxon>
        <taxon>Cyanophyceae</taxon>
        <taxon>Nostocales</taxon>
        <taxon>Scytonemataceae</taxon>
        <taxon>Scytonema</taxon>
    </lineage>
</organism>